<sequence length="548" mass="61991">MKWKSISFKLFAVTSLVFIGCLTIMMLLQLAFFEPYYVREKTGGFLRDFEQARQRFMQETPDEHTVPAYFANLEEPYYATTAILTLSRSGDLLVSVGKGNGKDKFLRLRAPASVNERNPGALYSPLLPDLPTITPFPDVEMDKLLAGLDQWFQNAERQRKVLVQAEQVSFFMDVQLTTDSNRRQFVVIAPLNVRNGEGTVLAAVSSLQPVGDAVSAFRGFYSYFYLLAAAGALLLVLLYSRMITRPLRLLNNTALRMAKLDFREQSGIRRSDEIGSLSETLNFLSENLNKALSELQEANAKLQEDIEKEKRLERLRREFVAGVSHELKTPISLISGFAEALQDNVGDGKKRDRYAAVIREETSRMAGIVNDMLDLTQMETGQYRLVLDDFRLDELVCHLAEKLQDHPGSGGKRIELQLLPVAVRADRFRIEQVLTNLLGNAIRHTPDNGRLGIRMMLEAKSVRTVVWNEGEQIPEDELSHIWDHFYRVEKSRERDSGGTGIGLAIVRQILQLHNGLYEVRNTAGGVEFSFSLPADGSRTWESRGNLRH</sequence>
<dbReference type="SMART" id="SM00304">
    <property type="entry name" value="HAMP"/>
    <property type="match status" value="1"/>
</dbReference>
<evidence type="ECO:0000256" key="9">
    <source>
        <dbReference type="ARBA" id="ARBA00022840"/>
    </source>
</evidence>
<dbReference type="InterPro" id="IPR003660">
    <property type="entry name" value="HAMP_dom"/>
</dbReference>
<dbReference type="InterPro" id="IPR036097">
    <property type="entry name" value="HisK_dim/P_sf"/>
</dbReference>
<dbReference type="InterPro" id="IPR005467">
    <property type="entry name" value="His_kinase_dom"/>
</dbReference>
<dbReference type="Pfam" id="PF02518">
    <property type="entry name" value="HATPase_c"/>
    <property type="match status" value="1"/>
</dbReference>
<keyword evidence="11 13" id="KW-0472">Membrane</keyword>
<dbReference type="GO" id="GO:0016301">
    <property type="term" value="F:kinase activity"/>
    <property type="evidence" value="ECO:0007669"/>
    <property type="project" value="UniProtKB-KW"/>
</dbReference>
<dbReference type="SUPFAM" id="SSF158472">
    <property type="entry name" value="HAMP domain-like"/>
    <property type="match status" value="1"/>
</dbReference>
<evidence type="ECO:0000256" key="6">
    <source>
        <dbReference type="ARBA" id="ARBA00022679"/>
    </source>
</evidence>
<dbReference type="PRINTS" id="PR00344">
    <property type="entry name" value="BCTRLSENSOR"/>
</dbReference>
<dbReference type="InterPro" id="IPR036890">
    <property type="entry name" value="HATPase_C_sf"/>
</dbReference>
<dbReference type="Gene3D" id="1.10.287.130">
    <property type="match status" value="1"/>
</dbReference>
<evidence type="ECO:0000313" key="17">
    <source>
        <dbReference type="Proteomes" id="UP001589776"/>
    </source>
</evidence>
<comment type="catalytic activity">
    <reaction evidence="1">
        <text>ATP + protein L-histidine = ADP + protein N-phospho-L-histidine.</text>
        <dbReference type="EC" id="2.7.13.3"/>
    </reaction>
</comment>
<keyword evidence="12" id="KW-0175">Coiled coil</keyword>
<dbReference type="EC" id="2.7.13.3" evidence="3"/>
<keyword evidence="5" id="KW-0597">Phosphoprotein</keyword>
<dbReference type="InterPro" id="IPR003661">
    <property type="entry name" value="HisK_dim/P_dom"/>
</dbReference>
<dbReference type="SMART" id="SM00387">
    <property type="entry name" value="HATPase_c"/>
    <property type="match status" value="1"/>
</dbReference>
<keyword evidence="13" id="KW-0812">Transmembrane</keyword>
<dbReference type="Pfam" id="PF00512">
    <property type="entry name" value="HisKA"/>
    <property type="match status" value="1"/>
</dbReference>
<dbReference type="EMBL" id="JBHLWN010000103">
    <property type="protein sequence ID" value="MFC0215788.1"/>
    <property type="molecule type" value="Genomic_DNA"/>
</dbReference>
<dbReference type="SUPFAM" id="SSF55874">
    <property type="entry name" value="ATPase domain of HSP90 chaperone/DNA topoisomerase II/histidine kinase"/>
    <property type="match status" value="1"/>
</dbReference>
<keyword evidence="10" id="KW-0902">Two-component regulatory system</keyword>
<evidence type="ECO:0000256" key="12">
    <source>
        <dbReference type="SAM" id="Coils"/>
    </source>
</evidence>
<evidence type="ECO:0000256" key="4">
    <source>
        <dbReference type="ARBA" id="ARBA00022475"/>
    </source>
</evidence>
<dbReference type="PANTHER" id="PTHR45453:SF3">
    <property type="entry name" value="HISTIDINE KINASE"/>
    <property type="match status" value="1"/>
</dbReference>
<keyword evidence="9" id="KW-0067">ATP-binding</keyword>
<feature type="transmembrane region" description="Helical" evidence="13">
    <location>
        <begin position="220"/>
        <end position="239"/>
    </location>
</feature>
<organism evidence="16 17">
    <name type="scientific">Paenibacillus chartarius</name>
    <dbReference type="NCBI Taxonomy" id="747481"/>
    <lineage>
        <taxon>Bacteria</taxon>
        <taxon>Bacillati</taxon>
        <taxon>Bacillota</taxon>
        <taxon>Bacilli</taxon>
        <taxon>Bacillales</taxon>
        <taxon>Paenibacillaceae</taxon>
        <taxon>Paenibacillus</taxon>
    </lineage>
</organism>
<dbReference type="Gene3D" id="3.30.565.10">
    <property type="entry name" value="Histidine kinase-like ATPase, C-terminal domain"/>
    <property type="match status" value="1"/>
</dbReference>
<evidence type="ECO:0000256" key="3">
    <source>
        <dbReference type="ARBA" id="ARBA00012438"/>
    </source>
</evidence>
<name>A0ABV6DT09_9BACL</name>
<dbReference type="PROSITE" id="PS51257">
    <property type="entry name" value="PROKAR_LIPOPROTEIN"/>
    <property type="match status" value="1"/>
</dbReference>
<dbReference type="Pfam" id="PF00672">
    <property type="entry name" value="HAMP"/>
    <property type="match status" value="1"/>
</dbReference>
<evidence type="ECO:0000256" key="10">
    <source>
        <dbReference type="ARBA" id="ARBA00023012"/>
    </source>
</evidence>
<dbReference type="PROSITE" id="PS50109">
    <property type="entry name" value="HIS_KIN"/>
    <property type="match status" value="1"/>
</dbReference>
<keyword evidence="13" id="KW-1133">Transmembrane helix</keyword>
<dbReference type="InterPro" id="IPR003594">
    <property type="entry name" value="HATPase_dom"/>
</dbReference>
<dbReference type="CDD" id="cd06225">
    <property type="entry name" value="HAMP"/>
    <property type="match status" value="1"/>
</dbReference>
<keyword evidence="6" id="KW-0808">Transferase</keyword>
<gene>
    <name evidence="16" type="ORF">ACFFK0_25655</name>
</gene>
<keyword evidence="4" id="KW-1003">Cell membrane</keyword>
<dbReference type="InterPro" id="IPR004358">
    <property type="entry name" value="Sig_transdc_His_kin-like_C"/>
</dbReference>
<dbReference type="Proteomes" id="UP001589776">
    <property type="component" value="Unassembled WGS sequence"/>
</dbReference>
<reference evidence="16 17" key="1">
    <citation type="submission" date="2024-09" db="EMBL/GenBank/DDBJ databases">
        <authorList>
            <person name="Sun Q."/>
            <person name="Mori K."/>
        </authorList>
    </citation>
    <scope>NUCLEOTIDE SEQUENCE [LARGE SCALE GENOMIC DNA]</scope>
    <source>
        <strain evidence="16 17">CCM 7759</strain>
    </source>
</reference>
<dbReference type="Gene3D" id="6.10.340.10">
    <property type="match status" value="1"/>
</dbReference>
<evidence type="ECO:0000259" key="15">
    <source>
        <dbReference type="PROSITE" id="PS50885"/>
    </source>
</evidence>
<keyword evidence="7" id="KW-0547">Nucleotide-binding</keyword>
<evidence type="ECO:0000313" key="16">
    <source>
        <dbReference type="EMBL" id="MFC0215788.1"/>
    </source>
</evidence>
<evidence type="ECO:0000256" key="11">
    <source>
        <dbReference type="ARBA" id="ARBA00023136"/>
    </source>
</evidence>
<evidence type="ECO:0000259" key="14">
    <source>
        <dbReference type="PROSITE" id="PS50109"/>
    </source>
</evidence>
<feature type="domain" description="HAMP" evidence="15">
    <location>
        <begin position="241"/>
        <end position="293"/>
    </location>
</feature>
<dbReference type="SUPFAM" id="SSF47384">
    <property type="entry name" value="Homodimeric domain of signal transducing histidine kinase"/>
    <property type="match status" value="1"/>
</dbReference>
<comment type="subcellular location">
    <subcellularLocation>
        <location evidence="2">Cell membrane</location>
        <topology evidence="2">Multi-pass membrane protein</topology>
    </subcellularLocation>
</comment>
<accession>A0ABV6DT09</accession>
<feature type="coiled-coil region" evidence="12">
    <location>
        <begin position="274"/>
        <end position="315"/>
    </location>
</feature>
<dbReference type="PROSITE" id="PS50885">
    <property type="entry name" value="HAMP"/>
    <property type="match status" value="1"/>
</dbReference>
<keyword evidence="17" id="KW-1185">Reference proteome</keyword>
<dbReference type="RefSeq" id="WP_377473319.1">
    <property type="nucleotide sequence ID" value="NZ_JBHLWN010000103.1"/>
</dbReference>
<protein>
    <recommendedName>
        <fullName evidence="3">histidine kinase</fullName>
        <ecNumber evidence="3">2.7.13.3</ecNumber>
    </recommendedName>
</protein>
<evidence type="ECO:0000256" key="8">
    <source>
        <dbReference type="ARBA" id="ARBA00022777"/>
    </source>
</evidence>
<evidence type="ECO:0000256" key="1">
    <source>
        <dbReference type="ARBA" id="ARBA00000085"/>
    </source>
</evidence>
<dbReference type="CDD" id="cd00082">
    <property type="entry name" value="HisKA"/>
    <property type="match status" value="1"/>
</dbReference>
<keyword evidence="8 16" id="KW-0418">Kinase</keyword>
<evidence type="ECO:0000256" key="2">
    <source>
        <dbReference type="ARBA" id="ARBA00004651"/>
    </source>
</evidence>
<feature type="domain" description="Histidine kinase" evidence="14">
    <location>
        <begin position="322"/>
        <end position="536"/>
    </location>
</feature>
<dbReference type="InterPro" id="IPR050351">
    <property type="entry name" value="BphY/WalK/GraS-like"/>
</dbReference>
<evidence type="ECO:0000256" key="13">
    <source>
        <dbReference type="SAM" id="Phobius"/>
    </source>
</evidence>
<proteinExistence type="predicted"/>
<evidence type="ECO:0000256" key="5">
    <source>
        <dbReference type="ARBA" id="ARBA00022553"/>
    </source>
</evidence>
<dbReference type="PANTHER" id="PTHR45453">
    <property type="entry name" value="PHOSPHATE REGULON SENSOR PROTEIN PHOR"/>
    <property type="match status" value="1"/>
</dbReference>
<dbReference type="SMART" id="SM00388">
    <property type="entry name" value="HisKA"/>
    <property type="match status" value="1"/>
</dbReference>
<evidence type="ECO:0000256" key="7">
    <source>
        <dbReference type="ARBA" id="ARBA00022741"/>
    </source>
</evidence>
<comment type="caution">
    <text evidence="16">The sequence shown here is derived from an EMBL/GenBank/DDBJ whole genome shotgun (WGS) entry which is preliminary data.</text>
</comment>